<reference evidence="2" key="2">
    <citation type="submission" date="2020-11" db="EMBL/GenBank/DDBJ databases">
        <authorList>
            <person name="McCartney M.A."/>
            <person name="Auch B."/>
            <person name="Kono T."/>
            <person name="Mallez S."/>
            <person name="Becker A."/>
            <person name="Gohl D.M."/>
            <person name="Silverstein K.A.T."/>
            <person name="Koren S."/>
            <person name="Bechman K.B."/>
            <person name="Herman A."/>
            <person name="Abrahante J.E."/>
            <person name="Garbe J."/>
        </authorList>
    </citation>
    <scope>NUCLEOTIDE SEQUENCE</scope>
    <source>
        <strain evidence="2">Duluth1</strain>
        <tissue evidence="2">Whole animal</tissue>
    </source>
</reference>
<name>A0A9D4S7Z7_DREPO</name>
<reference evidence="2" key="1">
    <citation type="journal article" date="2019" name="bioRxiv">
        <title>The Genome of the Zebra Mussel, Dreissena polymorpha: A Resource for Invasive Species Research.</title>
        <authorList>
            <person name="McCartney M.A."/>
            <person name="Auch B."/>
            <person name="Kono T."/>
            <person name="Mallez S."/>
            <person name="Zhang Y."/>
            <person name="Obille A."/>
            <person name="Becker A."/>
            <person name="Abrahante J.E."/>
            <person name="Garbe J."/>
            <person name="Badalamenti J.P."/>
            <person name="Herman A."/>
            <person name="Mangelson H."/>
            <person name="Liachko I."/>
            <person name="Sullivan S."/>
            <person name="Sone E.D."/>
            <person name="Koren S."/>
            <person name="Silverstein K.A.T."/>
            <person name="Beckman K.B."/>
            <person name="Gohl D.M."/>
        </authorList>
    </citation>
    <scope>NUCLEOTIDE SEQUENCE</scope>
    <source>
        <strain evidence="2">Duluth1</strain>
        <tissue evidence="2">Whole animal</tissue>
    </source>
</reference>
<feature type="compositionally biased region" description="Basic and acidic residues" evidence="1">
    <location>
        <begin position="36"/>
        <end position="45"/>
    </location>
</feature>
<accession>A0A9D4S7Z7</accession>
<sequence>MVNNRMSLQRRTDYGNAIRKHMARPKTAKQFFDELEKQRRKDIQSRRAQSAIVRPGQRFARPLADSSAPDSREATRPPTGGPVQMRVLNSTPFFSDPCTRPFTAPARNRPPLESPVRPTPDKLAQGDFRETLDSSDCRQPRVKAQSADQHRVRPSARKTIVIETPANYSIPIFQSTNIKNAPRMYYR</sequence>
<gene>
    <name evidence="2" type="ORF">DPMN_018000</name>
</gene>
<dbReference type="Proteomes" id="UP000828390">
    <property type="component" value="Unassembled WGS sequence"/>
</dbReference>
<evidence type="ECO:0000313" key="3">
    <source>
        <dbReference type="Proteomes" id="UP000828390"/>
    </source>
</evidence>
<keyword evidence="3" id="KW-1185">Reference proteome</keyword>
<organism evidence="2 3">
    <name type="scientific">Dreissena polymorpha</name>
    <name type="common">Zebra mussel</name>
    <name type="synonym">Mytilus polymorpha</name>
    <dbReference type="NCBI Taxonomy" id="45954"/>
    <lineage>
        <taxon>Eukaryota</taxon>
        <taxon>Metazoa</taxon>
        <taxon>Spiralia</taxon>
        <taxon>Lophotrochozoa</taxon>
        <taxon>Mollusca</taxon>
        <taxon>Bivalvia</taxon>
        <taxon>Autobranchia</taxon>
        <taxon>Heteroconchia</taxon>
        <taxon>Euheterodonta</taxon>
        <taxon>Imparidentia</taxon>
        <taxon>Neoheterodontei</taxon>
        <taxon>Myida</taxon>
        <taxon>Dreissenoidea</taxon>
        <taxon>Dreissenidae</taxon>
        <taxon>Dreissena</taxon>
    </lineage>
</organism>
<comment type="caution">
    <text evidence="2">The sequence shown here is derived from an EMBL/GenBank/DDBJ whole genome shotgun (WGS) entry which is preliminary data.</text>
</comment>
<feature type="region of interest" description="Disordered" evidence="1">
    <location>
        <begin position="36"/>
        <end position="123"/>
    </location>
</feature>
<proteinExistence type="predicted"/>
<evidence type="ECO:0000256" key="1">
    <source>
        <dbReference type="SAM" id="MobiDB-lite"/>
    </source>
</evidence>
<dbReference type="AlphaFoldDB" id="A0A9D4S7Z7"/>
<protein>
    <submittedName>
        <fullName evidence="2">Uncharacterized protein</fullName>
    </submittedName>
</protein>
<dbReference type="EMBL" id="JAIWYP010000001">
    <property type="protein sequence ID" value="KAH3893848.1"/>
    <property type="molecule type" value="Genomic_DNA"/>
</dbReference>
<evidence type="ECO:0000313" key="2">
    <source>
        <dbReference type="EMBL" id="KAH3893848.1"/>
    </source>
</evidence>